<evidence type="ECO:0000313" key="4">
    <source>
        <dbReference type="Proteomes" id="UP000037136"/>
    </source>
</evidence>
<organism evidence="3 4">
    <name type="scientific">Ophiocordyceps unilateralis</name>
    <name type="common">Zombie-ant fungus</name>
    <name type="synonym">Torrubia unilateralis</name>
    <dbReference type="NCBI Taxonomy" id="268505"/>
    <lineage>
        <taxon>Eukaryota</taxon>
        <taxon>Fungi</taxon>
        <taxon>Dikarya</taxon>
        <taxon>Ascomycota</taxon>
        <taxon>Pezizomycotina</taxon>
        <taxon>Sordariomycetes</taxon>
        <taxon>Hypocreomycetidae</taxon>
        <taxon>Hypocreales</taxon>
        <taxon>Ophiocordycipitaceae</taxon>
        <taxon>Ophiocordyceps</taxon>
    </lineage>
</organism>
<proteinExistence type="predicted"/>
<evidence type="ECO:0000256" key="1">
    <source>
        <dbReference type="SAM" id="SignalP"/>
    </source>
</evidence>
<feature type="signal peptide" evidence="1">
    <location>
        <begin position="1"/>
        <end position="18"/>
    </location>
</feature>
<accession>A0A2A9PIR0</accession>
<dbReference type="Pfam" id="PF25484">
    <property type="entry name" value="DUF7907"/>
    <property type="match status" value="1"/>
</dbReference>
<dbReference type="AlphaFoldDB" id="A0A2A9PIR0"/>
<reference evidence="3 4" key="2">
    <citation type="journal article" date="2017" name="Sci. Rep.">
        <title>Ant-infecting Ophiocordyceps genomes reveal a high diversity of potential behavioral manipulation genes and a possible major role for enterotoxins.</title>
        <authorList>
            <person name="de Bekker C."/>
            <person name="Ohm R.A."/>
            <person name="Evans H.C."/>
            <person name="Brachmann A."/>
            <person name="Hughes D.P."/>
        </authorList>
    </citation>
    <scope>NUCLEOTIDE SEQUENCE [LARGE SCALE GENOMIC DNA]</scope>
    <source>
        <strain evidence="3 4">SC16a</strain>
    </source>
</reference>
<sequence length="199" mass="21922">MKPVVTLSSLLLSGFAAAQWVQSKPFHLVLHSSDRYLDGKNLTACHTGAAIESLCLTNGGGSTFYLNTTEGAQSPLKGYEPSGILVWNLPIKPSPYSESMRFSVEPSSNVALPLFIPGPSSQYVTFNEYGRLAILSYIDDTRSPPRGGLLRSLKNWYICQTYYSGYTYQTLAWVLGGSNAKPQNPSCRKIVLQRQFVDI</sequence>
<comment type="caution">
    <text evidence="3">The sequence shown here is derived from an EMBL/GenBank/DDBJ whole genome shotgun (WGS) entry which is preliminary data.</text>
</comment>
<dbReference type="OrthoDB" id="3515453at2759"/>
<keyword evidence="4" id="KW-1185">Reference proteome</keyword>
<feature type="chain" id="PRO_5012925160" description="DUF7907 domain-containing protein" evidence="1">
    <location>
        <begin position="19"/>
        <end position="199"/>
    </location>
</feature>
<feature type="domain" description="DUF7907" evidence="2">
    <location>
        <begin position="23"/>
        <end position="196"/>
    </location>
</feature>
<reference evidence="3 4" key="1">
    <citation type="journal article" date="2015" name="BMC Genomics">
        <title>Gene expression during zombie ant biting behavior reflects the complexity underlying fungal parasitic behavioral manipulation.</title>
        <authorList>
            <person name="de Bekker C."/>
            <person name="Ohm R.A."/>
            <person name="Loreto R.G."/>
            <person name="Sebastian A."/>
            <person name="Albert I."/>
            <person name="Merrow M."/>
            <person name="Brachmann A."/>
            <person name="Hughes D.P."/>
        </authorList>
    </citation>
    <scope>NUCLEOTIDE SEQUENCE [LARGE SCALE GENOMIC DNA]</scope>
    <source>
        <strain evidence="3 4">SC16a</strain>
    </source>
</reference>
<evidence type="ECO:0000313" key="3">
    <source>
        <dbReference type="EMBL" id="PFH60706.1"/>
    </source>
</evidence>
<keyword evidence="1" id="KW-0732">Signal</keyword>
<protein>
    <recommendedName>
        <fullName evidence="2">DUF7907 domain-containing protein</fullName>
    </recommendedName>
</protein>
<evidence type="ECO:0000259" key="2">
    <source>
        <dbReference type="Pfam" id="PF25484"/>
    </source>
</evidence>
<dbReference type="Proteomes" id="UP000037136">
    <property type="component" value="Unassembled WGS sequence"/>
</dbReference>
<name>A0A2A9PIR0_OPHUN</name>
<dbReference type="EMBL" id="LAZP02000112">
    <property type="protein sequence ID" value="PFH60706.1"/>
    <property type="molecule type" value="Genomic_DNA"/>
</dbReference>
<gene>
    <name evidence="3" type="ORF">XA68_10505</name>
</gene>
<dbReference type="InterPro" id="IPR057229">
    <property type="entry name" value="DUF7907"/>
</dbReference>